<reference evidence="1 2" key="1">
    <citation type="submission" date="2019-03" db="EMBL/GenBank/DDBJ databases">
        <title>Genomic Encyclopedia of Type Strains, Phase IV (KMG-IV): sequencing the most valuable type-strain genomes for metagenomic binning, comparative biology and taxonomic classification.</title>
        <authorList>
            <person name="Goeker M."/>
        </authorList>
    </citation>
    <scope>NUCLEOTIDE SEQUENCE [LARGE SCALE GENOMIC DNA]</scope>
    <source>
        <strain evidence="1 2">DSM 45361</strain>
    </source>
</reference>
<keyword evidence="2" id="KW-1185">Reference proteome</keyword>
<gene>
    <name evidence="1" type="ORF">EV186_1031166</name>
</gene>
<dbReference type="EMBL" id="SNXZ01000003">
    <property type="protein sequence ID" value="TDP98185.1"/>
    <property type="molecule type" value="Genomic_DNA"/>
</dbReference>
<evidence type="ECO:0000313" key="2">
    <source>
        <dbReference type="Proteomes" id="UP000295444"/>
    </source>
</evidence>
<protein>
    <submittedName>
        <fullName evidence="1">Uncharacterized protein</fullName>
    </submittedName>
</protein>
<comment type="caution">
    <text evidence="1">The sequence shown here is derived from an EMBL/GenBank/DDBJ whole genome shotgun (WGS) entry which is preliminary data.</text>
</comment>
<evidence type="ECO:0000313" key="1">
    <source>
        <dbReference type="EMBL" id="TDP98185.1"/>
    </source>
</evidence>
<sequence>MAALGWVGLPRVFAAGGWVGLGAVAANTLATGGRWLRGVGGRVEGLRCEGSLRFAGGPGGG</sequence>
<dbReference type="AlphaFoldDB" id="A0A4R6SG47"/>
<accession>A0A4R6SG47</accession>
<dbReference type="Proteomes" id="UP000295444">
    <property type="component" value="Unassembled WGS sequence"/>
</dbReference>
<dbReference type="RefSeq" id="WP_133851271.1">
    <property type="nucleotide sequence ID" value="NZ_SNXZ01000003.1"/>
</dbReference>
<organism evidence="1 2">
    <name type="scientific">Labedaea rhizosphaerae</name>
    <dbReference type="NCBI Taxonomy" id="598644"/>
    <lineage>
        <taxon>Bacteria</taxon>
        <taxon>Bacillati</taxon>
        <taxon>Actinomycetota</taxon>
        <taxon>Actinomycetes</taxon>
        <taxon>Pseudonocardiales</taxon>
        <taxon>Pseudonocardiaceae</taxon>
        <taxon>Labedaea</taxon>
    </lineage>
</organism>
<proteinExistence type="predicted"/>
<name>A0A4R6SG47_LABRH</name>